<evidence type="ECO:0000259" key="14">
    <source>
        <dbReference type="PROSITE" id="PS51194"/>
    </source>
</evidence>
<evidence type="ECO:0000256" key="7">
    <source>
        <dbReference type="ARBA" id="ARBA00022927"/>
    </source>
</evidence>
<dbReference type="Gene3D" id="3.40.50.300">
    <property type="entry name" value="P-loop containing nucleotide triphosphate hydrolases"/>
    <property type="match status" value="2"/>
</dbReference>
<evidence type="ECO:0000256" key="5">
    <source>
        <dbReference type="ARBA" id="ARBA00022741"/>
    </source>
</evidence>
<dbReference type="InterPro" id="IPR014001">
    <property type="entry name" value="Helicase_ATP-bd"/>
</dbReference>
<dbReference type="Proteomes" id="UP000664859">
    <property type="component" value="Unassembled WGS sequence"/>
</dbReference>
<name>A0A835ZJ09_9STRA</name>
<dbReference type="PRINTS" id="PR00906">
    <property type="entry name" value="SECA"/>
</dbReference>
<dbReference type="PROSITE" id="PS51192">
    <property type="entry name" value="HELICASE_ATP_BIND_1"/>
    <property type="match status" value="1"/>
</dbReference>
<evidence type="ECO:0000256" key="11">
    <source>
        <dbReference type="RuleBase" id="RU003874"/>
    </source>
</evidence>
<keyword evidence="3 11" id="KW-0813">Transport</keyword>
<dbReference type="InterPro" id="IPR001650">
    <property type="entry name" value="Helicase_C-like"/>
</dbReference>
<evidence type="ECO:0000313" key="16">
    <source>
        <dbReference type="EMBL" id="KAG5191614.1"/>
    </source>
</evidence>
<evidence type="ECO:0000313" key="17">
    <source>
        <dbReference type="Proteomes" id="UP000664859"/>
    </source>
</evidence>
<feature type="domain" description="Helicase ATP-binding" evidence="13">
    <location>
        <begin position="169"/>
        <end position="342"/>
    </location>
</feature>
<dbReference type="PANTHER" id="PTHR30612:SF0">
    <property type="entry name" value="CHLOROPLAST PROTEIN-TRANSPORTING ATPASE"/>
    <property type="match status" value="1"/>
</dbReference>
<keyword evidence="7 11" id="KW-0653">Protein transport</keyword>
<keyword evidence="4" id="KW-0963">Cytoplasm</keyword>
<dbReference type="InterPro" id="IPR011115">
    <property type="entry name" value="SecA_DEAD"/>
</dbReference>
<dbReference type="InterPro" id="IPR036670">
    <property type="entry name" value="SecA_X-link_sf"/>
</dbReference>
<evidence type="ECO:0000259" key="15">
    <source>
        <dbReference type="PROSITE" id="PS51196"/>
    </source>
</evidence>
<keyword evidence="17" id="KW-1185">Reference proteome</keyword>
<comment type="caution">
    <text evidence="16">The sequence shown here is derived from an EMBL/GenBank/DDBJ whole genome shotgun (WGS) entry which is preliminary data.</text>
</comment>
<dbReference type="Pfam" id="PF07517">
    <property type="entry name" value="SecA_DEAD"/>
    <property type="match status" value="1"/>
</dbReference>
<dbReference type="SUPFAM" id="SSF81767">
    <property type="entry name" value="Pre-protein crosslinking domain of SecA"/>
    <property type="match status" value="1"/>
</dbReference>
<dbReference type="Pfam" id="PF21090">
    <property type="entry name" value="P-loop_SecA"/>
    <property type="match status" value="1"/>
</dbReference>
<dbReference type="NCBIfam" id="TIGR00963">
    <property type="entry name" value="secA"/>
    <property type="match status" value="1"/>
</dbReference>
<feature type="domain" description="Helicase C-terminal" evidence="14">
    <location>
        <begin position="496"/>
        <end position="665"/>
    </location>
</feature>
<dbReference type="GO" id="GO:0016020">
    <property type="term" value="C:membrane"/>
    <property type="evidence" value="ECO:0007669"/>
    <property type="project" value="UniProtKB-SubCell"/>
</dbReference>
<dbReference type="InterPro" id="IPR044722">
    <property type="entry name" value="SecA_SF2_C"/>
</dbReference>
<feature type="signal peptide" evidence="12">
    <location>
        <begin position="1"/>
        <end position="26"/>
    </location>
</feature>
<dbReference type="InterPro" id="IPR027417">
    <property type="entry name" value="P-loop_NTPase"/>
</dbReference>
<evidence type="ECO:0000256" key="12">
    <source>
        <dbReference type="SAM" id="SignalP"/>
    </source>
</evidence>
<evidence type="ECO:0000256" key="10">
    <source>
        <dbReference type="ARBA" id="ARBA00023136"/>
    </source>
</evidence>
<dbReference type="PROSITE" id="PS51257">
    <property type="entry name" value="PROKAR_LIPOPROTEIN"/>
    <property type="match status" value="1"/>
</dbReference>
<dbReference type="InterPro" id="IPR014018">
    <property type="entry name" value="SecA_motor_DEAD"/>
</dbReference>
<evidence type="ECO:0000256" key="8">
    <source>
        <dbReference type="ARBA" id="ARBA00022967"/>
    </source>
</evidence>
<dbReference type="GO" id="GO:0006886">
    <property type="term" value="P:intracellular protein transport"/>
    <property type="evidence" value="ECO:0007669"/>
    <property type="project" value="InterPro"/>
</dbReference>
<dbReference type="PROSITE" id="PS51196">
    <property type="entry name" value="SECA_MOTOR_DEAD"/>
    <property type="match status" value="1"/>
</dbReference>
<dbReference type="Gene3D" id="1.10.3060.10">
    <property type="entry name" value="Helical scaffold and wing domains of SecA"/>
    <property type="match status" value="2"/>
</dbReference>
<feature type="chain" id="PRO_5032847651" description="Protein translocase subunit SecA" evidence="12">
    <location>
        <begin position="27"/>
        <end position="1023"/>
    </location>
</feature>
<keyword evidence="6 11" id="KW-0067">ATP-binding</keyword>
<reference evidence="16" key="1">
    <citation type="submission" date="2021-02" db="EMBL/GenBank/DDBJ databases">
        <title>First Annotated Genome of the Yellow-green Alga Tribonema minus.</title>
        <authorList>
            <person name="Mahan K.M."/>
        </authorList>
    </citation>
    <scope>NUCLEOTIDE SEQUENCE</scope>
    <source>
        <strain evidence="16">UTEX B ZZ1240</strain>
    </source>
</reference>
<dbReference type="InterPro" id="IPR011130">
    <property type="entry name" value="SecA_preprotein_X-link_dom"/>
</dbReference>
<comment type="subcellular location">
    <subcellularLocation>
        <location evidence="1">Membrane</location>
        <topology evidence="1">Peripheral membrane protein</topology>
    </subcellularLocation>
</comment>
<dbReference type="EMBL" id="JAFCMP010000017">
    <property type="protein sequence ID" value="KAG5191614.1"/>
    <property type="molecule type" value="Genomic_DNA"/>
</dbReference>
<dbReference type="PROSITE" id="PS51194">
    <property type="entry name" value="HELICASE_CTER"/>
    <property type="match status" value="1"/>
</dbReference>
<evidence type="ECO:0000256" key="6">
    <source>
        <dbReference type="ARBA" id="ARBA00022840"/>
    </source>
</evidence>
<dbReference type="InterPro" id="IPR036266">
    <property type="entry name" value="SecA_Wing/Scaffold_sf"/>
</dbReference>
<dbReference type="AlphaFoldDB" id="A0A835ZJ09"/>
<sequence length="1023" mass="111058">MGRPHRHTCQRLRAVAALSLLYACRGFVVPAPGARAASPRRSLAASGTSAAVSRGFSHAVSNVHAERGSRSLLSMGLLDNFMKPADAPSSFETKQLKQYNERVARINALEDSIETLSDEELRAKTAEFRARLAAGTEDTLDDILEEAFAVVREAAWRVLELRHYDVQLVGGLVLHECKLAEMATGEGKTLVATLPSYLNALSGAGGVFVVTANDYLARRDAETMGQVHRFLGLTVGLVQAEMDTAARRAAYACDVTYVTNQELGFDYLRDNLAVSEAGVAQVKPFHYCLVDEADSILIDEARTPLIISKQVPAPKQKFALAAKISGILKKGMHYDVKEKEQMVIMTDRGFADTQKMLGKSMFDAADAWAPYIINSLKAKELFAKDKEYIVKDGQVQIVDSFSGRVLEGRRYSDGLHQSLEAKEGLEVSTQGKITAQVTYQSLFRSFPRLAGMSGTAATDAREFENTYGLLVLRIPTALPLARRDYPDAVYRTRDASLRALLGEVERQHEEEGRPILIGTTSVEMSELIAKELQERGVKCEVLNAKPGSVEREAEIVAQAGRKGRVTVATNMAGRGTDIILGGSPAVMARLRLRAALAERHLEAAERAALPAPADSFYPCALSDGAAAALEAAVAAAAADAPLSRGALEALVARASESAPVEDAVTKAARKAAALIKSEYAAALKEEGETVRAAGGLYVMGTSRHESRRIDNQLRGRSGRQGDPGASRFFLSLDDDLFRVFGADKAKGIMNAFRLSDDMPIESKAVSETLGRVQQAAEDYFASIRRSVFDYDEVLNAQRNALYRTRGAFLRAPPADADALVLKYCAETVADIVPNFLGAKADPAGLAAKMRQFFPTAPAEMLAEEKLKGGDGAVRAQCEAAAAAAWRAKRDELDQVRPGPGLETARYLTLTQLDDLWIKSSYIPSTSTPPPQVRPGLGLETARYLTLTQLDDLWCDHLDRMNLLKESVSMEVFRGNDPLQEFKDQGRELFKDLLATARRNAVYSLFIYNPRPAAEAGAAAAAAQ</sequence>
<dbReference type="OrthoDB" id="27934at2759"/>
<proteinExistence type="inferred from homology"/>
<dbReference type="SUPFAM" id="SSF81886">
    <property type="entry name" value="Helical scaffold and wing domains of SecA"/>
    <property type="match status" value="2"/>
</dbReference>
<dbReference type="PROSITE" id="PS01312">
    <property type="entry name" value="SECA"/>
    <property type="match status" value="1"/>
</dbReference>
<organism evidence="16 17">
    <name type="scientific">Tribonema minus</name>
    <dbReference type="NCBI Taxonomy" id="303371"/>
    <lineage>
        <taxon>Eukaryota</taxon>
        <taxon>Sar</taxon>
        <taxon>Stramenopiles</taxon>
        <taxon>Ochrophyta</taxon>
        <taxon>PX clade</taxon>
        <taxon>Xanthophyceae</taxon>
        <taxon>Tribonematales</taxon>
        <taxon>Tribonemataceae</taxon>
        <taxon>Tribonema</taxon>
    </lineage>
</organism>
<dbReference type="InterPro" id="IPR020937">
    <property type="entry name" value="SecA_CS"/>
</dbReference>
<dbReference type="Pfam" id="PF07516">
    <property type="entry name" value="SecA_SW"/>
    <property type="match status" value="2"/>
</dbReference>
<protein>
    <recommendedName>
        <fullName evidence="11">Protein translocase subunit SecA</fullName>
    </recommendedName>
</protein>
<feature type="domain" description="SecA family profile" evidence="15">
    <location>
        <begin position="81"/>
        <end position="761"/>
    </location>
</feature>
<dbReference type="SMART" id="SM00958">
    <property type="entry name" value="SecA_PP_bind"/>
    <property type="match status" value="1"/>
</dbReference>
<dbReference type="InterPro" id="IPR000185">
    <property type="entry name" value="SecA"/>
</dbReference>
<evidence type="ECO:0000256" key="1">
    <source>
        <dbReference type="ARBA" id="ARBA00004170"/>
    </source>
</evidence>
<keyword evidence="5 11" id="KW-0547">Nucleotide-binding</keyword>
<dbReference type="HAMAP" id="MF_01382">
    <property type="entry name" value="SecA"/>
    <property type="match status" value="1"/>
</dbReference>
<dbReference type="CDD" id="cd17928">
    <property type="entry name" value="DEXDc_SecA"/>
    <property type="match status" value="1"/>
</dbReference>
<dbReference type="SUPFAM" id="SSF52540">
    <property type="entry name" value="P-loop containing nucleoside triphosphate hydrolases"/>
    <property type="match status" value="2"/>
</dbReference>
<keyword evidence="12" id="KW-0732">Signal</keyword>
<dbReference type="Gene3D" id="3.90.1440.10">
    <property type="entry name" value="SecA, preprotein cross-linking domain"/>
    <property type="match status" value="1"/>
</dbReference>
<keyword evidence="10" id="KW-0472">Membrane</keyword>
<evidence type="ECO:0000256" key="3">
    <source>
        <dbReference type="ARBA" id="ARBA00022448"/>
    </source>
</evidence>
<dbReference type="GO" id="GO:0017038">
    <property type="term" value="P:protein import"/>
    <property type="evidence" value="ECO:0007669"/>
    <property type="project" value="InterPro"/>
</dbReference>
<keyword evidence="9 11" id="KW-0811">Translocation</keyword>
<evidence type="ECO:0000256" key="9">
    <source>
        <dbReference type="ARBA" id="ARBA00023010"/>
    </source>
</evidence>
<dbReference type="GO" id="GO:0006605">
    <property type="term" value="P:protein targeting"/>
    <property type="evidence" value="ECO:0007669"/>
    <property type="project" value="InterPro"/>
</dbReference>
<dbReference type="PANTHER" id="PTHR30612">
    <property type="entry name" value="SECA INNER MEMBRANE COMPONENT OF SEC PROTEIN SECRETION SYSTEM"/>
    <property type="match status" value="1"/>
</dbReference>
<evidence type="ECO:0000256" key="4">
    <source>
        <dbReference type="ARBA" id="ARBA00022490"/>
    </source>
</evidence>
<dbReference type="Pfam" id="PF01043">
    <property type="entry name" value="SecA_PP_bind"/>
    <property type="match status" value="1"/>
</dbReference>
<gene>
    <name evidence="16" type="ORF">JKP88DRAFT_295523</name>
</gene>
<accession>A0A835ZJ09</accession>
<evidence type="ECO:0000259" key="13">
    <source>
        <dbReference type="PROSITE" id="PS51192"/>
    </source>
</evidence>
<keyword evidence="8" id="KW-1278">Translocase</keyword>
<dbReference type="InterPro" id="IPR011116">
    <property type="entry name" value="SecA_Wing/Scaffold"/>
</dbReference>
<comment type="similarity">
    <text evidence="2 11">Belongs to the SecA family.</text>
</comment>
<dbReference type="GO" id="GO:0005524">
    <property type="term" value="F:ATP binding"/>
    <property type="evidence" value="ECO:0007669"/>
    <property type="project" value="UniProtKB-KW"/>
</dbReference>
<evidence type="ECO:0000256" key="2">
    <source>
        <dbReference type="ARBA" id="ARBA00007650"/>
    </source>
</evidence>
<dbReference type="CDD" id="cd18803">
    <property type="entry name" value="SF2_C_secA"/>
    <property type="match status" value="1"/>
</dbReference>
<dbReference type="SMART" id="SM00957">
    <property type="entry name" value="SecA_DEAD"/>
    <property type="match status" value="1"/>
</dbReference>